<reference evidence="3 4" key="1">
    <citation type="submission" date="2017-01" db="EMBL/GenBank/DDBJ databases">
        <title>Complete genome of Lacinutrix venerupis DOK2-8 isolated from seawater in Dokdo.</title>
        <authorList>
            <person name="Chi W.-J."/>
            <person name="Kim J.H."/>
        </authorList>
    </citation>
    <scope>NUCLEOTIDE SEQUENCE [LARGE SCALE GENOMIC DNA]</scope>
    <source>
        <strain evidence="3 4">DOK2-8</strain>
    </source>
</reference>
<feature type="transmembrane region" description="Helical" evidence="1">
    <location>
        <begin position="241"/>
        <end position="261"/>
    </location>
</feature>
<dbReference type="RefSeq" id="WP_076733567.1">
    <property type="nucleotide sequence ID" value="NZ_CP019352.1"/>
</dbReference>
<dbReference type="GO" id="GO:0016020">
    <property type="term" value="C:membrane"/>
    <property type="evidence" value="ECO:0007669"/>
    <property type="project" value="InterPro"/>
</dbReference>
<organism evidence="3 4">
    <name type="scientific">Lacinutrix venerupis</name>
    <dbReference type="NCBI Taxonomy" id="1486034"/>
    <lineage>
        <taxon>Bacteria</taxon>
        <taxon>Pseudomonadati</taxon>
        <taxon>Bacteroidota</taxon>
        <taxon>Flavobacteriia</taxon>
        <taxon>Flavobacteriales</taxon>
        <taxon>Flavobacteriaceae</taxon>
        <taxon>Lacinutrix</taxon>
    </lineage>
</organism>
<keyword evidence="1" id="KW-0472">Membrane</keyword>
<evidence type="ECO:0000313" key="3">
    <source>
        <dbReference type="EMBL" id="APY00661.1"/>
    </source>
</evidence>
<dbReference type="Proteomes" id="UP000187506">
    <property type="component" value="Chromosome"/>
</dbReference>
<keyword evidence="1" id="KW-0812">Transmembrane</keyword>
<feature type="transmembrane region" description="Helical" evidence="1">
    <location>
        <begin position="116"/>
        <end position="134"/>
    </location>
</feature>
<dbReference type="Pfam" id="PF00892">
    <property type="entry name" value="EamA"/>
    <property type="match status" value="1"/>
</dbReference>
<sequence>MIYLIISILASTLVFVLFKLLSKYKINTLQTIIVNYFVAFTIGITSATETITLTSIINKQWFYGAVFLGFLFITIFNVVALTAQKNGLSVASVASKMSVVIPIVFGIYAYNENLSPQKLLGISLALIAVYLTSIKVKTSTVKLKNVWLPVILFIGSGIIDTTLKYIETTYVSTIETHLFSAIIFAISGLIGITILSAKAIKGALKIDFRSIYSGLILGIINYYSIYMLLKALQIDQFESSIIFTLNNVAIVMISTLVGLSFFREKLSLKNWFGIALAIVSIILVTLA</sequence>
<proteinExistence type="predicted"/>
<evidence type="ECO:0000259" key="2">
    <source>
        <dbReference type="Pfam" id="PF00892"/>
    </source>
</evidence>
<keyword evidence="1" id="KW-1133">Transmembrane helix</keyword>
<keyword evidence="4" id="KW-1185">Reference proteome</keyword>
<dbReference type="EMBL" id="CP019352">
    <property type="protein sequence ID" value="APY00661.1"/>
    <property type="molecule type" value="Genomic_DNA"/>
</dbReference>
<feature type="transmembrane region" description="Helical" evidence="1">
    <location>
        <begin position="178"/>
        <end position="199"/>
    </location>
</feature>
<dbReference type="InterPro" id="IPR000620">
    <property type="entry name" value="EamA_dom"/>
</dbReference>
<feature type="transmembrane region" description="Helical" evidence="1">
    <location>
        <begin position="6"/>
        <end position="22"/>
    </location>
</feature>
<feature type="transmembrane region" description="Helical" evidence="1">
    <location>
        <begin position="34"/>
        <end position="56"/>
    </location>
</feature>
<dbReference type="Gene3D" id="1.10.3730.20">
    <property type="match status" value="1"/>
</dbReference>
<feature type="transmembrane region" description="Helical" evidence="1">
    <location>
        <begin position="62"/>
        <end position="81"/>
    </location>
</feature>
<feature type="transmembrane region" description="Helical" evidence="1">
    <location>
        <begin position="268"/>
        <end position="286"/>
    </location>
</feature>
<protein>
    <recommendedName>
        <fullName evidence="2">EamA domain-containing protein</fullName>
    </recommendedName>
</protein>
<accession>A0AAC9LL40</accession>
<gene>
    <name evidence="3" type="ORF">BWR22_10165</name>
</gene>
<dbReference type="InterPro" id="IPR037185">
    <property type="entry name" value="EmrE-like"/>
</dbReference>
<evidence type="ECO:0000256" key="1">
    <source>
        <dbReference type="SAM" id="Phobius"/>
    </source>
</evidence>
<dbReference type="AlphaFoldDB" id="A0AAC9LL40"/>
<feature type="transmembrane region" description="Helical" evidence="1">
    <location>
        <begin position="211"/>
        <end position="229"/>
    </location>
</feature>
<dbReference type="SUPFAM" id="SSF103481">
    <property type="entry name" value="Multidrug resistance efflux transporter EmrE"/>
    <property type="match status" value="2"/>
</dbReference>
<feature type="transmembrane region" description="Helical" evidence="1">
    <location>
        <begin position="146"/>
        <end position="166"/>
    </location>
</feature>
<feature type="transmembrane region" description="Helical" evidence="1">
    <location>
        <begin position="88"/>
        <end position="110"/>
    </location>
</feature>
<feature type="domain" description="EamA" evidence="2">
    <location>
        <begin position="2"/>
        <end position="133"/>
    </location>
</feature>
<evidence type="ECO:0000313" key="4">
    <source>
        <dbReference type="Proteomes" id="UP000187506"/>
    </source>
</evidence>
<dbReference type="KEGG" id="lvn:BWR22_10165"/>
<name>A0AAC9LL40_9FLAO</name>